<dbReference type="EMBL" id="JAUSUG010000001">
    <property type="protein sequence ID" value="MDQ0253049.1"/>
    <property type="molecule type" value="Genomic_DNA"/>
</dbReference>
<evidence type="ECO:0000313" key="3">
    <source>
        <dbReference type="Proteomes" id="UP001230005"/>
    </source>
</evidence>
<evidence type="ECO:0000259" key="1">
    <source>
        <dbReference type="PROSITE" id="PS50965"/>
    </source>
</evidence>
<gene>
    <name evidence="2" type="ORF">J2S74_000421</name>
</gene>
<dbReference type="Proteomes" id="UP001230005">
    <property type="component" value="Unassembled WGS sequence"/>
</dbReference>
<dbReference type="InterPro" id="IPR011528">
    <property type="entry name" value="NERD"/>
</dbReference>
<dbReference type="PROSITE" id="PS50965">
    <property type="entry name" value="NERD"/>
    <property type="match status" value="1"/>
</dbReference>
<name>A0ABT9ZP82_9BACI</name>
<keyword evidence="3" id="KW-1185">Reference proteome</keyword>
<protein>
    <recommendedName>
        <fullName evidence="1">NERD domain-containing protein</fullName>
    </recommendedName>
</protein>
<proteinExistence type="predicted"/>
<comment type="caution">
    <text evidence="2">The sequence shown here is derived from an EMBL/GenBank/DDBJ whole genome shotgun (WGS) entry which is preliminary data.</text>
</comment>
<reference evidence="2 3" key="1">
    <citation type="submission" date="2023-07" db="EMBL/GenBank/DDBJ databases">
        <title>Genomic Encyclopedia of Type Strains, Phase IV (KMG-IV): sequencing the most valuable type-strain genomes for metagenomic binning, comparative biology and taxonomic classification.</title>
        <authorList>
            <person name="Goeker M."/>
        </authorList>
    </citation>
    <scope>NUCLEOTIDE SEQUENCE [LARGE SCALE GENOMIC DNA]</scope>
    <source>
        <strain evidence="2 3">DSM 9768</strain>
    </source>
</reference>
<feature type="domain" description="NERD" evidence="1">
    <location>
        <begin position="38"/>
        <end position="128"/>
    </location>
</feature>
<evidence type="ECO:0000313" key="2">
    <source>
        <dbReference type="EMBL" id="MDQ0253049.1"/>
    </source>
</evidence>
<dbReference type="Pfam" id="PF08378">
    <property type="entry name" value="NERD"/>
    <property type="match status" value="1"/>
</dbReference>
<accession>A0ABT9ZP82</accession>
<sequence>MTIIKPRSPSLELRVMSSLSLRMEFSKEEKERLYAIRKGYEGEVQFDKFYENCPSNWLVLNDLWLKNSNATFQIDSLLLTPQANYVFDIKNNEGEYELNDGRFYKNGSETRNNPLTQLQRLIPITETS</sequence>
<organism evidence="2 3">
    <name type="scientific">Evansella vedderi</name>
    <dbReference type="NCBI Taxonomy" id="38282"/>
    <lineage>
        <taxon>Bacteria</taxon>
        <taxon>Bacillati</taxon>
        <taxon>Bacillota</taxon>
        <taxon>Bacilli</taxon>
        <taxon>Bacillales</taxon>
        <taxon>Bacillaceae</taxon>
        <taxon>Evansella</taxon>
    </lineage>
</organism>
<dbReference type="RefSeq" id="WP_307321153.1">
    <property type="nucleotide sequence ID" value="NZ_JAUSUG010000001.1"/>
</dbReference>